<keyword evidence="3" id="KW-0223">Dioxygenase</keyword>
<evidence type="ECO:0000256" key="3">
    <source>
        <dbReference type="ARBA" id="ARBA00022964"/>
    </source>
</evidence>
<comment type="caution">
    <text evidence="7">The sequence shown here is derived from an EMBL/GenBank/DDBJ whole genome shotgun (WGS) entry which is preliminary data.</text>
</comment>
<keyword evidence="4" id="KW-0560">Oxidoreductase</keyword>
<dbReference type="InterPro" id="IPR024779">
    <property type="entry name" value="2OGFeDO_JBP1/TET_oxygenase_dom"/>
</dbReference>
<feature type="domain" description="2OGFeDO JBP1/TET oxygenase" evidence="6">
    <location>
        <begin position="220"/>
        <end position="347"/>
    </location>
</feature>
<accession>A0AAW0GMJ4</accession>
<keyword evidence="2" id="KW-0479">Metal-binding</keyword>
<keyword evidence="8" id="KW-1185">Reference proteome</keyword>
<dbReference type="GO" id="GO:0046872">
    <property type="term" value="F:metal ion binding"/>
    <property type="evidence" value="ECO:0007669"/>
    <property type="project" value="UniProtKB-KW"/>
</dbReference>
<name>A0AAW0GMJ4_9APHY</name>
<dbReference type="GO" id="GO:0051213">
    <property type="term" value="F:dioxygenase activity"/>
    <property type="evidence" value="ECO:0007669"/>
    <property type="project" value="UniProtKB-KW"/>
</dbReference>
<evidence type="ECO:0000313" key="7">
    <source>
        <dbReference type="EMBL" id="KAK7692300.1"/>
    </source>
</evidence>
<evidence type="ECO:0000256" key="1">
    <source>
        <dbReference type="ARBA" id="ARBA00001954"/>
    </source>
</evidence>
<protein>
    <recommendedName>
        <fullName evidence="6">2OGFeDO JBP1/TET oxygenase domain-containing protein</fullName>
    </recommendedName>
</protein>
<comment type="cofactor">
    <cofactor evidence="1">
        <name>Fe(2+)</name>
        <dbReference type="ChEBI" id="CHEBI:29033"/>
    </cofactor>
</comment>
<sequence length="388" mass="43607">MTQQSVALQAIHPYTTYMDSLFKARLAQLTSCNTSVDVQAPQQMSDAAQVEYHEVVNILVQAYLHPVQVSWDVEDYQMECFRRRISDGMQDKEQKLAKDFPSIRQEMRSVHSPRTVTDKYGRIIVWILPNILPIRIQALLEECTGEIAQDMSRTLAANACSKSWRFARQYFRKLTNSFPPGILNFSAAWFMLGREGKQDGLVSSPVLRSECGAAWMRRFTEVGALVSGILRIMNPDQYRMGYEVIQGLMQYDQVVHALSQWPCIFNAVTTISNRCSPMHRDIKGSFPFFDLLISTGDYSTAPLSIQPIGIQFPNGPGSVCGLSGVGFQHGVAAADGARLCHALYMRKSLQLFTCVRPSSWMTQETYRAWLGGGVAASQIHLRLDLDSI</sequence>
<keyword evidence="5" id="KW-0408">Iron</keyword>
<dbReference type="Pfam" id="PF12851">
    <property type="entry name" value="Tet_JBP"/>
    <property type="match status" value="1"/>
</dbReference>
<reference evidence="7 8" key="1">
    <citation type="submission" date="2022-09" db="EMBL/GenBank/DDBJ databases">
        <authorList>
            <person name="Palmer J.M."/>
        </authorList>
    </citation>
    <scope>NUCLEOTIDE SEQUENCE [LARGE SCALE GENOMIC DNA]</scope>
    <source>
        <strain evidence="7 8">DSM 7382</strain>
    </source>
</reference>
<dbReference type="EMBL" id="JASBNA010000004">
    <property type="protein sequence ID" value="KAK7692300.1"/>
    <property type="molecule type" value="Genomic_DNA"/>
</dbReference>
<gene>
    <name evidence="7" type="ORF">QCA50_003925</name>
</gene>
<dbReference type="AlphaFoldDB" id="A0AAW0GMJ4"/>
<evidence type="ECO:0000256" key="5">
    <source>
        <dbReference type="ARBA" id="ARBA00023004"/>
    </source>
</evidence>
<evidence type="ECO:0000259" key="6">
    <source>
        <dbReference type="Pfam" id="PF12851"/>
    </source>
</evidence>
<evidence type="ECO:0000256" key="2">
    <source>
        <dbReference type="ARBA" id="ARBA00022723"/>
    </source>
</evidence>
<dbReference type="Proteomes" id="UP001385951">
    <property type="component" value="Unassembled WGS sequence"/>
</dbReference>
<organism evidence="7 8">
    <name type="scientific">Cerrena zonata</name>
    <dbReference type="NCBI Taxonomy" id="2478898"/>
    <lineage>
        <taxon>Eukaryota</taxon>
        <taxon>Fungi</taxon>
        <taxon>Dikarya</taxon>
        <taxon>Basidiomycota</taxon>
        <taxon>Agaricomycotina</taxon>
        <taxon>Agaricomycetes</taxon>
        <taxon>Polyporales</taxon>
        <taxon>Cerrenaceae</taxon>
        <taxon>Cerrena</taxon>
    </lineage>
</organism>
<dbReference type="Gene3D" id="3.60.130.30">
    <property type="match status" value="1"/>
</dbReference>
<evidence type="ECO:0000313" key="8">
    <source>
        <dbReference type="Proteomes" id="UP001385951"/>
    </source>
</evidence>
<proteinExistence type="predicted"/>
<evidence type="ECO:0000256" key="4">
    <source>
        <dbReference type="ARBA" id="ARBA00023002"/>
    </source>
</evidence>